<accession>A0A1I4TPV3</accession>
<keyword evidence="1" id="KW-0805">Transcription regulation</keyword>
<dbReference type="InterPro" id="IPR036390">
    <property type="entry name" value="WH_DNA-bd_sf"/>
</dbReference>
<dbReference type="PANTHER" id="PTHR33154">
    <property type="entry name" value="TRANSCRIPTIONAL REGULATOR, ARSR FAMILY"/>
    <property type="match status" value="1"/>
</dbReference>
<evidence type="ECO:0000256" key="3">
    <source>
        <dbReference type="ARBA" id="ARBA00023163"/>
    </source>
</evidence>
<sequence length="223" mass="26542">MSDDDQIKRRQEWYEKAKKEGKLNRDPKEDHDAKLKTLQNPVRRNIIKSLNEKKMTFDELKAEFDLDNMPLKLHLGMLEDTLYIEKEDENTYVITPRGEEYLESIETKPASKDEKLDDLKKRRDEWYEKAKKEGKLKRNPTEDHRAGLKAMQNPVRRHMLEAFGEGKMNYDEVKEKFELNDVQTKLNLDMLEDTLYIEKEGERTYVITPRGEAFLANVDEHHL</sequence>
<evidence type="ECO:0000313" key="6">
    <source>
        <dbReference type="Proteomes" id="UP000198535"/>
    </source>
</evidence>
<evidence type="ECO:0000313" key="5">
    <source>
        <dbReference type="EMBL" id="SFM78782.1"/>
    </source>
</evidence>
<dbReference type="InterPro" id="IPR051081">
    <property type="entry name" value="HTH_MetalResp_TranReg"/>
</dbReference>
<proteinExistence type="predicted"/>
<dbReference type="RefSeq" id="WP_245748025.1">
    <property type="nucleotide sequence ID" value="NZ_FOUJ01000005.1"/>
</dbReference>
<dbReference type="GO" id="GO:0003677">
    <property type="term" value="F:DNA binding"/>
    <property type="evidence" value="ECO:0007669"/>
    <property type="project" value="UniProtKB-KW"/>
</dbReference>
<organism evidence="5 6">
    <name type="scientific">Methanolobus profundi</name>
    <dbReference type="NCBI Taxonomy" id="487685"/>
    <lineage>
        <taxon>Archaea</taxon>
        <taxon>Methanobacteriati</taxon>
        <taxon>Methanobacteriota</taxon>
        <taxon>Stenosarchaea group</taxon>
        <taxon>Methanomicrobia</taxon>
        <taxon>Methanosarcinales</taxon>
        <taxon>Methanosarcinaceae</taxon>
        <taxon>Methanolobus</taxon>
    </lineage>
</organism>
<dbReference type="InterPro" id="IPR036388">
    <property type="entry name" value="WH-like_DNA-bd_sf"/>
</dbReference>
<keyword evidence="6" id="KW-1185">Reference proteome</keyword>
<dbReference type="Proteomes" id="UP000198535">
    <property type="component" value="Unassembled WGS sequence"/>
</dbReference>
<dbReference type="STRING" id="487685.SAMN04488696_2390"/>
<dbReference type="AlphaFoldDB" id="A0A1I4TPV3"/>
<dbReference type="Gene3D" id="1.10.10.10">
    <property type="entry name" value="Winged helix-like DNA-binding domain superfamily/Winged helix DNA-binding domain"/>
    <property type="match status" value="2"/>
</dbReference>
<evidence type="ECO:0000256" key="2">
    <source>
        <dbReference type="ARBA" id="ARBA00023125"/>
    </source>
</evidence>
<keyword evidence="2" id="KW-0238">DNA-binding</keyword>
<evidence type="ECO:0000256" key="4">
    <source>
        <dbReference type="SAM" id="MobiDB-lite"/>
    </source>
</evidence>
<dbReference type="GO" id="GO:0006355">
    <property type="term" value="P:regulation of DNA-templated transcription"/>
    <property type="evidence" value="ECO:0007669"/>
    <property type="project" value="TreeGrafter"/>
</dbReference>
<gene>
    <name evidence="5" type="ORF">SAMN04488696_2390</name>
</gene>
<dbReference type="InterPro" id="IPR011991">
    <property type="entry name" value="ArsR-like_HTH"/>
</dbReference>
<name>A0A1I4TPV3_9EURY</name>
<evidence type="ECO:0000256" key="1">
    <source>
        <dbReference type="ARBA" id="ARBA00023015"/>
    </source>
</evidence>
<keyword evidence="3" id="KW-0804">Transcription</keyword>
<feature type="region of interest" description="Disordered" evidence="4">
    <location>
        <begin position="15"/>
        <end position="34"/>
    </location>
</feature>
<protein>
    <submittedName>
        <fullName evidence="5">Uncharacterized protein</fullName>
    </submittedName>
</protein>
<dbReference type="SUPFAM" id="SSF46785">
    <property type="entry name" value="Winged helix' DNA-binding domain"/>
    <property type="match status" value="2"/>
</dbReference>
<dbReference type="CDD" id="cd00090">
    <property type="entry name" value="HTH_ARSR"/>
    <property type="match status" value="1"/>
</dbReference>
<dbReference type="EMBL" id="FOUJ01000005">
    <property type="protein sequence ID" value="SFM78782.1"/>
    <property type="molecule type" value="Genomic_DNA"/>
</dbReference>
<dbReference type="PANTHER" id="PTHR33154:SF33">
    <property type="entry name" value="TRANSCRIPTIONAL REPRESSOR SDPR"/>
    <property type="match status" value="1"/>
</dbReference>
<reference evidence="6" key="1">
    <citation type="submission" date="2016-10" db="EMBL/GenBank/DDBJ databases">
        <authorList>
            <person name="Varghese N."/>
            <person name="Submissions S."/>
        </authorList>
    </citation>
    <scope>NUCLEOTIDE SEQUENCE [LARGE SCALE GENOMIC DNA]</scope>
    <source>
        <strain evidence="6">Mob M</strain>
    </source>
</reference>